<evidence type="ECO:0000256" key="1">
    <source>
        <dbReference type="SAM" id="MobiDB-lite"/>
    </source>
</evidence>
<comment type="caution">
    <text evidence="2">The sequence shown here is derived from an EMBL/GenBank/DDBJ whole genome shotgun (WGS) entry which is preliminary data.</text>
</comment>
<dbReference type="Proteomes" id="UP000626109">
    <property type="component" value="Unassembled WGS sequence"/>
</dbReference>
<protein>
    <submittedName>
        <fullName evidence="2">Uncharacterized protein</fullName>
    </submittedName>
</protein>
<organism evidence="2 3">
    <name type="scientific">Polarella glacialis</name>
    <name type="common">Dinoflagellate</name>
    <dbReference type="NCBI Taxonomy" id="89957"/>
    <lineage>
        <taxon>Eukaryota</taxon>
        <taxon>Sar</taxon>
        <taxon>Alveolata</taxon>
        <taxon>Dinophyceae</taxon>
        <taxon>Suessiales</taxon>
        <taxon>Suessiaceae</taxon>
        <taxon>Polarella</taxon>
    </lineage>
</organism>
<feature type="non-terminal residue" evidence="2">
    <location>
        <position position="1"/>
    </location>
</feature>
<reference evidence="2" key="1">
    <citation type="submission" date="2021-02" db="EMBL/GenBank/DDBJ databases">
        <authorList>
            <person name="Dougan E. K."/>
            <person name="Rhodes N."/>
            <person name="Thang M."/>
            <person name="Chan C."/>
        </authorList>
    </citation>
    <scope>NUCLEOTIDE SEQUENCE</scope>
</reference>
<evidence type="ECO:0000313" key="3">
    <source>
        <dbReference type="Proteomes" id="UP000626109"/>
    </source>
</evidence>
<proteinExistence type="predicted"/>
<evidence type="ECO:0000313" key="2">
    <source>
        <dbReference type="EMBL" id="CAE8650073.1"/>
    </source>
</evidence>
<accession>A0A813IGD2</accession>
<sequence length="164" mass="17130">MAMAAAAKSRGSAKRNLLFASFMQEVVPPEVPKQGAPLLEAEGSIAEALQAPQEGDLNVVDAEDKGEVAPENPGDAAREMLHEGEATSDVDAKKASGDVKLKMEDEMSSSGFSDDSSGSADSDASSAKVEQVEDRGRRSSWLSVESDADENAAMIVAATNDDLQ</sequence>
<dbReference type="AlphaFoldDB" id="A0A813IGD2"/>
<name>A0A813IGD2_POLGL</name>
<gene>
    <name evidence="2" type="ORF">PGLA2088_LOCUS7971</name>
</gene>
<feature type="compositionally biased region" description="Basic and acidic residues" evidence="1">
    <location>
        <begin position="76"/>
        <end position="105"/>
    </location>
</feature>
<dbReference type="EMBL" id="CAJNNW010008471">
    <property type="protein sequence ID" value="CAE8650073.1"/>
    <property type="molecule type" value="Genomic_DNA"/>
</dbReference>
<feature type="region of interest" description="Disordered" evidence="1">
    <location>
        <begin position="63"/>
        <end position="149"/>
    </location>
</feature>
<feature type="compositionally biased region" description="Low complexity" evidence="1">
    <location>
        <begin position="108"/>
        <end position="127"/>
    </location>
</feature>